<dbReference type="InterPro" id="IPR012349">
    <property type="entry name" value="Split_barrel_FMN-bd"/>
</dbReference>
<dbReference type="SUPFAM" id="SSF50475">
    <property type="entry name" value="FMN-binding split barrel"/>
    <property type="match status" value="1"/>
</dbReference>
<evidence type="ECO:0000313" key="1">
    <source>
        <dbReference type="EMBL" id="MEI5686406.1"/>
    </source>
</evidence>
<dbReference type="Pfam" id="PF04299">
    <property type="entry name" value="FMN_bind_2"/>
    <property type="match status" value="1"/>
</dbReference>
<protein>
    <submittedName>
        <fullName evidence="1">FMN-binding negative transcriptional regulator</fullName>
    </submittedName>
</protein>
<dbReference type="PIRSF" id="PIRSF010372">
    <property type="entry name" value="PaiB"/>
    <property type="match status" value="1"/>
</dbReference>
<comment type="caution">
    <text evidence="1">The sequence shown here is derived from an EMBL/GenBank/DDBJ whole genome shotgun (WGS) entry which is preliminary data.</text>
</comment>
<name>A0ABU8GZX6_9SPHN</name>
<dbReference type="Gene3D" id="2.30.110.10">
    <property type="entry name" value="Electron Transport, Fmn-binding Protein, Chain A"/>
    <property type="match status" value="1"/>
</dbReference>
<evidence type="ECO:0000313" key="2">
    <source>
        <dbReference type="Proteomes" id="UP001367771"/>
    </source>
</evidence>
<gene>
    <name evidence="1" type="ORF">V8201_04860</name>
</gene>
<accession>A0ABU8GZX6</accession>
<dbReference type="Proteomes" id="UP001367771">
    <property type="component" value="Unassembled WGS sequence"/>
</dbReference>
<sequence>MHPNPVFRADAALALNAAEQIGFAHVFAATEDGPMVVHAPITRHGDAVRFHVARANRITRHLDKAHVVLSLIETHGYISPNWYQPPGDQVPTWNFVAVEIEGIARTNGAPDLIAHLDRLATIHEPQDEPWHRDKMDPAAFERLLKGIRGFDVTITAVRGTTKLSQNKPAADRAGVVAGLRRIGSTALADRMAGEG</sequence>
<dbReference type="RefSeq" id="WP_336544624.1">
    <property type="nucleotide sequence ID" value="NZ_JBBBDM010000002.1"/>
</dbReference>
<organism evidence="1 2">
    <name type="scientific">Sphingomonas kyungheensis</name>
    <dbReference type="NCBI Taxonomy" id="1069987"/>
    <lineage>
        <taxon>Bacteria</taxon>
        <taxon>Pseudomonadati</taxon>
        <taxon>Pseudomonadota</taxon>
        <taxon>Alphaproteobacteria</taxon>
        <taxon>Sphingomonadales</taxon>
        <taxon>Sphingomonadaceae</taxon>
        <taxon>Sphingomonas</taxon>
    </lineage>
</organism>
<dbReference type="PANTHER" id="PTHR35802">
    <property type="entry name" value="PROTEASE SYNTHASE AND SPORULATION PROTEIN PAI 2"/>
    <property type="match status" value="1"/>
</dbReference>
<keyword evidence="2" id="KW-1185">Reference proteome</keyword>
<dbReference type="InterPro" id="IPR007396">
    <property type="entry name" value="TR_PAI2-type"/>
</dbReference>
<proteinExistence type="predicted"/>
<dbReference type="EMBL" id="JBBBDM010000002">
    <property type="protein sequence ID" value="MEI5686406.1"/>
    <property type="molecule type" value="Genomic_DNA"/>
</dbReference>
<reference evidence="1 2" key="1">
    <citation type="journal article" date="2013" name="Int. J. Syst. Evol. Microbiol.">
        <title>Sphingomonas kyungheensis sp. nov., a bacterium with ginsenoside-converting activity isolated from soil of a ginseng field.</title>
        <authorList>
            <person name="Son H.M."/>
            <person name="Yang J.E."/>
            <person name="Park Y."/>
            <person name="Han C.K."/>
            <person name="Kim S.G."/>
            <person name="Kook M."/>
            <person name="Yi T.H."/>
        </authorList>
    </citation>
    <scope>NUCLEOTIDE SEQUENCE [LARGE SCALE GENOMIC DNA]</scope>
    <source>
        <strain evidence="1 2">LMG 26582</strain>
    </source>
</reference>
<dbReference type="PANTHER" id="PTHR35802:SF1">
    <property type="entry name" value="PROTEASE SYNTHASE AND SPORULATION PROTEIN PAI 2"/>
    <property type="match status" value="1"/>
</dbReference>